<dbReference type="Proteomes" id="UP000030528">
    <property type="component" value="Unassembled WGS sequence"/>
</dbReference>
<sequence>MKNDYLLTPFYGVGEAQFAMQKDYLEGFAHPLFIEGHMD</sequence>
<name>A0A0A5GNF1_9BACI</name>
<dbReference type="AlphaFoldDB" id="A0A0A5GNF1"/>
<dbReference type="EMBL" id="AVPE01000005">
    <property type="protein sequence ID" value="KGX92778.1"/>
    <property type="molecule type" value="Genomic_DNA"/>
</dbReference>
<reference evidence="1 2" key="1">
    <citation type="submission" date="2013-08" db="EMBL/GenBank/DDBJ databases">
        <authorList>
            <person name="Huang J."/>
            <person name="Wang G."/>
        </authorList>
    </citation>
    <scope>NUCLEOTIDE SEQUENCE [LARGE SCALE GENOMIC DNA]</scope>
    <source>
        <strain evidence="1 2">JSM 076056</strain>
    </source>
</reference>
<comment type="caution">
    <text evidence="1">The sequence shown here is derived from an EMBL/GenBank/DDBJ whole genome shotgun (WGS) entry which is preliminary data.</text>
</comment>
<protein>
    <submittedName>
        <fullName evidence="1">Uncharacterized protein</fullName>
    </submittedName>
</protein>
<evidence type="ECO:0000313" key="1">
    <source>
        <dbReference type="EMBL" id="KGX92778.1"/>
    </source>
</evidence>
<gene>
    <name evidence="1" type="ORF">N781_14875</name>
</gene>
<evidence type="ECO:0000313" key="2">
    <source>
        <dbReference type="Proteomes" id="UP000030528"/>
    </source>
</evidence>
<accession>A0A0A5GNF1</accession>
<keyword evidence="2" id="KW-1185">Reference proteome</keyword>
<organism evidence="1 2">
    <name type="scientific">Pontibacillus halophilus JSM 076056 = DSM 19796</name>
    <dbReference type="NCBI Taxonomy" id="1385510"/>
    <lineage>
        <taxon>Bacteria</taxon>
        <taxon>Bacillati</taxon>
        <taxon>Bacillota</taxon>
        <taxon>Bacilli</taxon>
        <taxon>Bacillales</taxon>
        <taxon>Bacillaceae</taxon>
        <taxon>Pontibacillus</taxon>
    </lineage>
</organism>
<proteinExistence type="predicted"/>